<dbReference type="InterPro" id="IPR036851">
    <property type="entry name" value="Chloroperoxidase-like_sf"/>
</dbReference>
<organism evidence="10 11">
    <name type="scientific">Mycena chlorophos</name>
    <name type="common">Agaric fungus</name>
    <name type="synonym">Agaricus chlorophos</name>
    <dbReference type="NCBI Taxonomy" id="658473"/>
    <lineage>
        <taxon>Eukaryota</taxon>
        <taxon>Fungi</taxon>
        <taxon>Dikarya</taxon>
        <taxon>Basidiomycota</taxon>
        <taxon>Agaricomycotina</taxon>
        <taxon>Agaricomycetes</taxon>
        <taxon>Agaricomycetidae</taxon>
        <taxon>Agaricales</taxon>
        <taxon>Marasmiineae</taxon>
        <taxon>Mycenaceae</taxon>
        <taxon>Mycena</taxon>
    </lineage>
</organism>
<keyword evidence="2 10" id="KW-0575">Peroxidase</keyword>
<name>A0A8H6RWX9_MYCCL</name>
<keyword evidence="3" id="KW-0349">Heme</keyword>
<evidence type="ECO:0000256" key="5">
    <source>
        <dbReference type="ARBA" id="ARBA00023002"/>
    </source>
</evidence>
<keyword evidence="8" id="KW-0472">Membrane</keyword>
<dbReference type="EMBL" id="JACAZE010000035">
    <property type="protein sequence ID" value="KAF7288397.1"/>
    <property type="molecule type" value="Genomic_DNA"/>
</dbReference>
<evidence type="ECO:0000256" key="7">
    <source>
        <dbReference type="ARBA" id="ARBA00025795"/>
    </source>
</evidence>
<dbReference type="Gene3D" id="1.10.489.10">
    <property type="entry name" value="Chloroperoxidase-like"/>
    <property type="match status" value="1"/>
</dbReference>
<dbReference type="PANTHER" id="PTHR33577">
    <property type="entry name" value="STERIGMATOCYSTIN BIOSYNTHESIS PEROXIDASE STCC-RELATED"/>
    <property type="match status" value="1"/>
</dbReference>
<dbReference type="GO" id="GO:0046872">
    <property type="term" value="F:metal ion binding"/>
    <property type="evidence" value="ECO:0007669"/>
    <property type="project" value="UniProtKB-KW"/>
</dbReference>
<comment type="cofactor">
    <cofactor evidence="1">
        <name>heme b</name>
        <dbReference type="ChEBI" id="CHEBI:60344"/>
    </cofactor>
</comment>
<evidence type="ECO:0000256" key="1">
    <source>
        <dbReference type="ARBA" id="ARBA00001970"/>
    </source>
</evidence>
<protein>
    <submittedName>
        <fullName evidence="10">HEME-HALOPEROXIDASE domain-containing protein</fullName>
    </submittedName>
</protein>
<keyword evidence="6" id="KW-0408">Iron</keyword>
<keyword evidence="8" id="KW-1133">Transmembrane helix</keyword>
<feature type="domain" description="Heme haloperoxidase family profile" evidence="9">
    <location>
        <begin position="27"/>
        <end position="278"/>
    </location>
</feature>
<dbReference type="PANTHER" id="PTHR33577:SF9">
    <property type="entry name" value="PEROXIDASE STCC"/>
    <property type="match status" value="1"/>
</dbReference>
<dbReference type="PROSITE" id="PS51405">
    <property type="entry name" value="HEME_HALOPEROXIDASE"/>
    <property type="match status" value="1"/>
</dbReference>
<evidence type="ECO:0000256" key="4">
    <source>
        <dbReference type="ARBA" id="ARBA00022723"/>
    </source>
</evidence>
<dbReference type="Proteomes" id="UP000613580">
    <property type="component" value="Unassembled WGS sequence"/>
</dbReference>
<comment type="caution">
    <text evidence="10">The sequence shown here is derived from an EMBL/GenBank/DDBJ whole genome shotgun (WGS) entry which is preliminary data.</text>
</comment>
<evidence type="ECO:0000256" key="6">
    <source>
        <dbReference type="ARBA" id="ARBA00023004"/>
    </source>
</evidence>
<keyword evidence="5" id="KW-0560">Oxidoreductase</keyword>
<proteinExistence type="inferred from homology"/>
<dbReference type="AlphaFoldDB" id="A0A8H6RWX9"/>
<keyword evidence="8" id="KW-0812">Transmembrane</keyword>
<reference evidence="10" key="1">
    <citation type="submission" date="2020-05" db="EMBL/GenBank/DDBJ databases">
        <title>Mycena genomes resolve the evolution of fungal bioluminescence.</title>
        <authorList>
            <person name="Tsai I.J."/>
        </authorList>
    </citation>
    <scope>NUCLEOTIDE SEQUENCE</scope>
    <source>
        <strain evidence="10">110903Hualien_Pintung</strain>
    </source>
</reference>
<evidence type="ECO:0000256" key="2">
    <source>
        <dbReference type="ARBA" id="ARBA00022559"/>
    </source>
</evidence>
<dbReference type="InterPro" id="IPR000028">
    <property type="entry name" value="Chloroperoxidase"/>
</dbReference>
<dbReference type="Pfam" id="PF01328">
    <property type="entry name" value="Peroxidase_2"/>
    <property type="match status" value="1"/>
</dbReference>
<keyword evidence="4" id="KW-0479">Metal-binding</keyword>
<dbReference type="SUPFAM" id="SSF47571">
    <property type="entry name" value="Cloroperoxidase"/>
    <property type="match status" value="1"/>
</dbReference>
<evidence type="ECO:0000313" key="10">
    <source>
        <dbReference type="EMBL" id="KAF7288397.1"/>
    </source>
</evidence>
<feature type="transmembrane region" description="Helical" evidence="8">
    <location>
        <begin position="73"/>
        <end position="93"/>
    </location>
</feature>
<gene>
    <name evidence="10" type="ORF">HMN09_01392100</name>
</gene>
<sequence>MTSTRATETQPRNVEERTCPVTGQTGLGHEFIPAGEGDIRSVCPAINTMANHGYIPRDGKNITPLKIFRGLRACYGLSIPLAIVLVSGGWFFIKRYFGQAITLLDLGAHGGVEHDASVVHGDTPYPPGKPHTATARDGILAPIMIHPELVDEFVTSIRQRATKEANTSEFVSPSSSSSADLVPESAVLVNGHDIVQTRLRREKLSPPLDALHAEVARGEMAIILGVWENASPLSPARNAAFQQEPGIPLPWLHRWLADERLPDGWRPTHTQGLRDVMRRSSAMRAEMKSIRKGDKTK</sequence>
<evidence type="ECO:0000259" key="9">
    <source>
        <dbReference type="PROSITE" id="PS51405"/>
    </source>
</evidence>
<evidence type="ECO:0000256" key="3">
    <source>
        <dbReference type="ARBA" id="ARBA00022617"/>
    </source>
</evidence>
<evidence type="ECO:0000313" key="11">
    <source>
        <dbReference type="Proteomes" id="UP000613580"/>
    </source>
</evidence>
<accession>A0A8H6RWX9</accession>
<dbReference type="GO" id="GO:0004601">
    <property type="term" value="F:peroxidase activity"/>
    <property type="evidence" value="ECO:0007669"/>
    <property type="project" value="UniProtKB-KW"/>
</dbReference>
<comment type="similarity">
    <text evidence="7">Belongs to the chloroperoxidase family.</text>
</comment>
<keyword evidence="11" id="KW-1185">Reference proteome</keyword>
<dbReference type="OrthoDB" id="407298at2759"/>
<evidence type="ECO:0000256" key="8">
    <source>
        <dbReference type="SAM" id="Phobius"/>
    </source>
</evidence>